<feature type="region of interest" description="Disordered" evidence="1">
    <location>
        <begin position="432"/>
        <end position="454"/>
    </location>
</feature>
<dbReference type="OrthoDB" id="2444986at2759"/>
<comment type="caution">
    <text evidence="2">The sequence shown here is derived from an EMBL/GenBank/DDBJ whole genome shotgun (WGS) entry which is preliminary data.</text>
</comment>
<accession>A0A9N9B8Q9</accession>
<evidence type="ECO:0000313" key="2">
    <source>
        <dbReference type="EMBL" id="CAG8555090.1"/>
    </source>
</evidence>
<organism evidence="2 3">
    <name type="scientific">Ambispora gerdemannii</name>
    <dbReference type="NCBI Taxonomy" id="144530"/>
    <lineage>
        <taxon>Eukaryota</taxon>
        <taxon>Fungi</taxon>
        <taxon>Fungi incertae sedis</taxon>
        <taxon>Mucoromycota</taxon>
        <taxon>Glomeromycotina</taxon>
        <taxon>Glomeromycetes</taxon>
        <taxon>Archaeosporales</taxon>
        <taxon>Ambisporaceae</taxon>
        <taxon>Ambispora</taxon>
    </lineage>
</organism>
<dbReference type="AlphaFoldDB" id="A0A9N9B8Q9"/>
<gene>
    <name evidence="2" type="ORF">AGERDE_LOCUS6867</name>
</gene>
<keyword evidence="3" id="KW-1185">Reference proteome</keyword>
<evidence type="ECO:0000256" key="1">
    <source>
        <dbReference type="SAM" id="MobiDB-lite"/>
    </source>
</evidence>
<name>A0A9N9B8Q9_9GLOM</name>
<sequence>MKYIGHREIADETDINKLPTDEQIAFDDNKVPDGIKTAVVEEARDDKKICKNNPFVPYPHVKYSIRRTSNLEEEEIKVDVRKVKKVTLDLVHDLLDDIANKTSANDLPENYVDFDTDIDNLPEDDTLPTNYKKSDVINVYNRYRQWLLDNEFVQGFLQAGNAAAIFANDQSNRNRAEEIDISGIEGITASYDGKDDWRPLVITKSQAAEQMITTYGSHNQSNDTNLDALTVDKLELDKVNEILENINKAQKLSDLPSDIDTKYDEGKVPDSKKCDLVKGICASKRVQLNQDAVNKQARITAIQAGFDNLKETAINVEENRLKSLISQAKVQPDITAIEAELNKNPVISASELENSDYKAEMINLVTVDTKRATRKQAIIAEISQIREGKQEKVRQIITQAQNILNKDGATKEEIETAINDLRILINAPADKKLLPEPEKEEPQKGPEIPKEEEVMKDTDVPLPVSDRPLTPQQEAVFVEKELKEHQKACSLKADPEKVKKAETAEKQAIADLMYHEKHECSNELTKPKIAIYFSPNQGGNEHAPLSYAEGVDKNELMLEKVYDEEVSQEQVNPVDKSSDLTPWLIGGSVFLVGGLLLA</sequence>
<reference evidence="2" key="1">
    <citation type="submission" date="2021-06" db="EMBL/GenBank/DDBJ databases">
        <authorList>
            <person name="Kallberg Y."/>
            <person name="Tangrot J."/>
            <person name="Rosling A."/>
        </authorList>
    </citation>
    <scope>NUCLEOTIDE SEQUENCE</scope>
    <source>
        <strain evidence="2">MT106</strain>
    </source>
</reference>
<protein>
    <submittedName>
        <fullName evidence="2">8406_t:CDS:1</fullName>
    </submittedName>
</protein>
<proteinExistence type="predicted"/>
<dbReference type="EMBL" id="CAJVPL010001142">
    <property type="protein sequence ID" value="CAG8555090.1"/>
    <property type="molecule type" value="Genomic_DNA"/>
</dbReference>
<dbReference type="Proteomes" id="UP000789831">
    <property type="component" value="Unassembled WGS sequence"/>
</dbReference>
<evidence type="ECO:0000313" key="3">
    <source>
        <dbReference type="Proteomes" id="UP000789831"/>
    </source>
</evidence>